<keyword evidence="2" id="KW-1185">Reference proteome</keyword>
<organism evidence="1 2">
    <name type="scientific">Paenimyroides ceti</name>
    <dbReference type="NCBI Taxonomy" id="395087"/>
    <lineage>
        <taxon>Bacteria</taxon>
        <taxon>Pseudomonadati</taxon>
        <taxon>Bacteroidota</taxon>
        <taxon>Flavobacteriia</taxon>
        <taxon>Flavobacteriales</taxon>
        <taxon>Flavobacteriaceae</taxon>
        <taxon>Paenimyroides</taxon>
    </lineage>
</organism>
<evidence type="ECO:0000313" key="2">
    <source>
        <dbReference type="Proteomes" id="UP001242368"/>
    </source>
</evidence>
<protein>
    <submittedName>
        <fullName evidence="1">Histidine phosphatase family protein</fullName>
    </submittedName>
</protein>
<dbReference type="EMBL" id="JAUFQU010000001">
    <property type="protein sequence ID" value="MDN3706516.1"/>
    <property type="molecule type" value="Genomic_DNA"/>
</dbReference>
<sequence>MKKLILIRHGKSSWDLPFKDFDRPLSKRGLNDAHLISEKITKDLPNRFMVWSSPAKRARNTAIIFTQHQNIPSELLIVNDDLYTFDVKKLAAAIKKCKNEHPNLILFGHNNAITDFVNKFGDKSIRNVPTAGVVIMQFDEENWQDISKGKIIKTIFPKEFKT</sequence>
<dbReference type="CDD" id="cd07067">
    <property type="entry name" value="HP_PGM_like"/>
    <property type="match status" value="1"/>
</dbReference>
<name>A0ABT8CRA7_9FLAO</name>
<evidence type="ECO:0000313" key="1">
    <source>
        <dbReference type="EMBL" id="MDN3706516.1"/>
    </source>
</evidence>
<dbReference type="SUPFAM" id="SSF53254">
    <property type="entry name" value="Phosphoglycerate mutase-like"/>
    <property type="match status" value="1"/>
</dbReference>
<comment type="caution">
    <text evidence="1">The sequence shown here is derived from an EMBL/GenBank/DDBJ whole genome shotgun (WGS) entry which is preliminary data.</text>
</comment>
<dbReference type="InterPro" id="IPR013078">
    <property type="entry name" value="His_Pase_superF_clade-1"/>
</dbReference>
<dbReference type="Pfam" id="PF00300">
    <property type="entry name" value="His_Phos_1"/>
    <property type="match status" value="1"/>
</dbReference>
<dbReference type="Proteomes" id="UP001242368">
    <property type="component" value="Unassembled WGS sequence"/>
</dbReference>
<reference evidence="2" key="1">
    <citation type="journal article" date="2019" name="Int. J. Syst. Evol. Microbiol.">
        <title>The Global Catalogue of Microorganisms (GCM) 10K type strain sequencing project: providing services to taxonomists for standard genome sequencing and annotation.</title>
        <authorList>
            <consortium name="The Broad Institute Genomics Platform"/>
            <consortium name="The Broad Institute Genome Sequencing Center for Infectious Disease"/>
            <person name="Wu L."/>
            <person name="Ma J."/>
        </authorList>
    </citation>
    <scope>NUCLEOTIDE SEQUENCE [LARGE SCALE GENOMIC DNA]</scope>
    <source>
        <strain evidence="2">CECT 7184</strain>
    </source>
</reference>
<proteinExistence type="predicted"/>
<dbReference type="PANTHER" id="PTHR47623">
    <property type="entry name" value="OS09G0287300 PROTEIN"/>
    <property type="match status" value="1"/>
</dbReference>
<dbReference type="RefSeq" id="WP_290362585.1">
    <property type="nucleotide sequence ID" value="NZ_JAUFQU010000001.1"/>
</dbReference>
<dbReference type="Gene3D" id="3.40.50.1240">
    <property type="entry name" value="Phosphoglycerate mutase-like"/>
    <property type="match status" value="1"/>
</dbReference>
<gene>
    <name evidence="1" type="ORF">QW060_05160</name>
</gene>
<dbReference type="PANTHER" id="PTHR47623:SF1">
    <property type="entry name" value="OS09G0287300 PROTEIN"/>
    <property type="match status" value="1"/>
</dbReference>
<dbReference type="InterPro" id="IPR029033">
    <property type="entry name" value="His_PPase_superfam"/>
</dbReference>
<accession>A0ABT8CRA7</accession>
<dbReference type="SMART" id="SM00855">
    <property type="entry name" value="PGAM"/>
    <property type="match status" value="1"/>
</dbReference>